<evidence type="ECO:0000256" key="2">
    <source>
        <dbReference type="ARBA" id="ARBA00023108"/>
    </source>
</evidence>
<dbReference type="GO" id="GO:0007623">
    <property type="term" value="P:circadian rhythm"/>
    <property type="evidence" value="ECO:0007669"/>
    <property type="project" value="UniProtKB-ARBA"/>
</dbReference>
<evidence type="ECO:0008006" key="7">
    <source>
        <dbReference type="Google" id="ProtNLM"/>
    </source>
</evidence>
<dbReference type="GO" id="GO:0005615">
    <property type="term" value="C:extracellular space"/>
    <property type="evidence" value="ECO:0007669"/>
    <property type="project" value="TreeGrafter"/>
</dbReference>
<evidence type="ECO:0000313" key="6">
    <source>
        <dbReference type="Proteomes" id="UP000327044"/>
    </source>
</evidence>
<name>A0A5N4AFI0_PHOPY</name>
<evidence type="ECO:0000313" key="5">
    <source>
        <dbReference type="EMBL" id="KAB0796071.1"/>
    </source>
</evidence>
<evidence type="ECO:0000256" key="1">
    <source>
        <dbReference type="ARBA" id="ARBA00022729"/>
    </source>
</evidence>
<feature type="signal peptide" evidence="4">
    <location>
        <begin position="1"/>
        <end position="17"/>
    </location>
</feature>
<proteinExistence type="inferred from homology"/>
<organism evidence="5 6">
    <name type="scientific">Photinus pyralis</name>
    <name type="common">Common eastern firefly</name>
    <name type="synonym">Lampyris pyralis</name>
    <dbReference type="NCBI Taxonomy" id="7054"/>
    <lineage>
        <taxon>Eukaryota</taxon>
        <taxon>Metazoa</taxon>
        <taxon>Ecdysozoa</taxon>
        <taxon>Arthropoda</taxon>
        <taxon>Hexapoda</taxon>
        <taxon>Insecta</taxon>
        <taxon>Pterygota</taxon>
        <taxon>Neoptera</taxon>
        <taxon>Endopterygota</taxon>
        <taxon>Coleoptera</taxon>
        <taxon>Polyphaga</taxon>
        <taxon>Elateriformia</taxon>
        <taxon>Elateroidea</taxon>
        <taxon>Lampyridae</taxon>
        <taxon>Lampyrinae</taxon>
        <taxon>Photinus</taxon>
    </lineage>
</organism>
<dbReference type="Gene3D" id="3.15.10.30">
    <property type="entry name" value="Haemolymph juvenile hormone binding protein"/>
    <property type="match status" value="1"/>
</dbReference>
<keyword evidence="2" id="KW-0090">Biological rhythms</keyword>
<dbReference type="FunFam" id="3.15.10.30:FF:000001">
    <property type="entry name" value="Takeout-like protein 1"/>
    <property type="match status" value="1"/>
</dbReference>
<sequence>MTVRCVLIYLTIISVSALKLPDELPRCKRKDAKLNDCIKSAFGPWQATLAKGLPEFRTPSIAPLKIESMSIGEGTGPVKLVQNYTDVRYYYYELTTVTNLEATVTDTEFRLRLEIFAKNITFLANYHFDGNVLTFPIVGGGKSNIVIGDVNIPMDFMGDVIERDGEKCVQIQTVRVAFIPATVTLNFERLFGSDDERGEILNHILNDHAMAIFNDVKVGYEESVGQVVRETINSIFGKVPFKDLFLDN</sequence>
<accession>A0A5N4AFI0</accession>
<evidence type="ECO:0000256" key="3">
    <source>
        <dbReference type="ARBA" id="ARBA00060902"/>
    </source>
</evidence>
<dbReference type="OrthoDB" id="8190514at2759"/>
<reference evidence="5 6" key="1">
    <citation type="journal article" date="2018" name="Elife">
        <title>Firefly genomes illuminate parallel origins of bioluminescence in beetles.</title>
        <authorList>
            <person name="Fallon T.R."/>
            <person name="Lower S.E."/>
            <person name="Chang C.H."/>
            <person name="Bessho-Uehara M."/>
            <person name="Martin G.J."/>
            <person name="Bewick A.J."/>
            <person name="Behringer M."/>
            <person name="Debat H.J."/>
            <person name="Wong I."/>
            <person name="Day J.C."/>
            <person name="Suvorov A."/>
            <person name="Silva C.J."/>
            <person name="Stanger-Hall K.F."/>
            <person name="Hall D.W."/>
            <person name="Schmitz R.J."/>
            <person name="Nelson D.R."/>
            <person name="Lewis S.M."/>
            <person name="Shigenobu S."/>
            <person name="Bybee S.M."/>
            <person name="Larracuente A.M."/>
            <person name="Oba Y."/>
            <person name="Weng J.K."/>
        </authorList>
    </citation>
    <scope>NUCLEOTIDE SEQUENCE [LARGE SCALE GENOMIC DNA]</scope>
    <source>
        <strain evidence="5">1611_PpyrPB1</strain>
        <tissue evidence="5">Whole body</tissue>
    </source>
</reference>
<dbReference type="InterPro" id="IPR010562">
    <property type="entry name" value="Haemolymph_juvenile_hormone-bd"/>
</dbReference>
<dbReference type="PANTHER" id="PTHR11008">
    <property type="entry name" value="PROTEIN TAKEOUT-LIKE PROTEIN"/>
    <property type="match status" value="1"/>
</dbReference>
<dbReference type="Pfam" id="PF06585">
    <property type="entry name" value="JHBP"/>
    <property type="match status" value="1"/>
</dbReference>
<comment type="similarity">
    <text evidence="3">Belongs to the TO family.</text>
</comment>
<comment type="caution">
    <text evidence="5">The sequence shown here is derived from an EMBL/GenBank/DDBJ whole genome shotgun (WGS) entry which is preliminary data.</text>
</comment>
<dbReference type="InParanoid" id="A0A5N4AFI0"/>
<keyword evidence="6" id="KW-1185">Reference proteome</keyword>
<evidence type="ECO:0000256" key="4">
    <source>
        <dbReference type="SAM" id="SignalP"/>
    </source>
</evidence>
<gene>
    <name evidence="5" type="ORF">PPYR_10132</name>
</gene>
<protein>
    <recommendedName>
        <fullName evidence="7">Haemolymph juvenile hormone binding protein</fullName>
    </recommendedName>
</protein>
<dbReference type="PANTHER" id="PTHR11008:SF18">
    <property type="entry name" value="BCDNA.GH05536-RELATED"/>
    <property type="match status" value="1"/>
</dbReference>
<dbReference type="EMBL" id="VVIM01000007">
    <property type="protein sequence ID" value="KAB0796071.1"/>
    <property type="molecule type" value="Genomic_DNA"/>
</dbReference>
<dbReference type="Proteomes" id="UP000327044">
    <property type="component" value="Unassembled WGS sequence"/>
</dbReference>
<dbReference type="InterPro" id="IPR038606">
    <property type="entry name" value="To_sf"/>
</dbReference>
<keyword evidence="1 4" id="KW-0732">Signal</keyword>
<dbReference type="SMART" id="SM00700">
    <property type="entry name" value="JHBP"/>
    <property type="match status" value="1"/>
</dbReference>
<feature type="chain" id="PRO_5024301739" description="Haemolymph juvenile hormone binding protein" evidence="4">
    <location>
        <begin position="18"/>
        <end position="248"/>
    </location>
</feature>
<dbReference type="AlphaFoldDB" id="A0A5N4AFI0"/>